<evidence type="ECO:0000313" key="8">
    <source>
        <dbReference type="EMBL" id="MBD3933324.1"/>
    </source>
</evidence>
<evidence type="ECO:0000256" key="3">
    <source>
        <dbReference type="ARBA" id="ARBA00022692"/>
    </source>
</evidence>
<organism evidence="8 9">
    <name type="scientific">Streptomyces chumphonensis</name>
    <dbReference type="NCBI Taxonomy" id="1214925"/>
    <lineage>
        <taxon>Bacteria</taxon>
        <taxon>Bacillati</taxon>
        <taxon>Actinomycetota</taxon>
        <taxon>Actinomycetes</taxon>
        <taxon>Kitasatosporales</taxon>
        <taxon>Streptomycetaceae</taxon>
        <taxon>Streptomyces</taxon>
    </lineage>
</organism>
<feature type="transmembrane region" description="Helical" evidence="6">
    <location>
        <begin position="175"/>
        <end position="195"/>
    </location>
</feature>
<dbReference type="PANTHER" id="PTHR43124:SF3">
    <property type="entry name" value="CHLORAMPHENICOL EFFLUX PUMP RV0191"/>
    <property type="match status" value="1"/>
</dbReference>
<feature type="domain" description="Major facilitator superfamily (MFS) profile" evidence="7">
    <location>
        <begin position="19"/>
        <end position="394"/>
    </location>
</feature>
<keyword evidence="5 6" id="KW-0472">Membrane</keyword>
<evidence type="ECO:0000256" key="6">
    <source>
        <dbReference type="SAM" id="Phobius"/>
    </source>
</evidence>
<feature type="transmembrane region" description="Helical" evidence="6">
    <location>
        <begin position="216"/>
        <end position="238"/>
    </location>
</feature>
<dbReference type="SUPFAM" id="SSF103473">
    <property type="entry name" value="MFS general substrate transporter"/>
    <property type="match status" value="1"/>
</dbReference>
<dbReference type="InterPro" id="IPR050189">
    <property type="entry name" value="MFS_Efflux_Transporters"/>
</dbReference>
<dbReference type="Gene3D" id="1.20.1250.20">
    <property type="entry name" value="MFS general substrate transporter like domains"/>
    <property type="match status" value="2"/>
</dbReference>
<comment type="caution">
    <text evidence="8">The sequence shown here is derived from an EMBL/GenBank/DDBJ whole genome shotgun (WGS) entry which is preliminary data.</text>
</comment>
<keyword evidence="2" id="KW-1003">Cell membrane</keyword>
<dbReference type="InterPro" id="IPR011701">
    <property type="entry name" value="MFS"/>
</dbReference>
<feature type="transmembrane region" description="Helical" evidence="6">
    <location>
        <begin position="370"/>
        <end position="391"/>
    </location>
</feature>
<dbReference type="PANTHER" id="PTHR43124">
    <property type="entry name" value="PURINE EFFLUX PUMP PBUE"/>
    <property type="match status" value="1"/>
</dbReference>
<feature type="transmembrane region" description="Helical" evidence="6">
    <location>
        <begin position="284"/>
        <end position="303"/>
    </location>
</feature>
<dbReference type="AlphaFoldDB" id="A0A927F0F4"/>
<dbReference type="PROSITE" id="PS50850">
    <property type="entry name" value="MFS"/>
    <property type="match status" value="1"/>
</dbReference>
<sequence length="402" mass="39508">MSGIQVFDVGRRAVVRGWLAVAAVTLGIFTVMTAELLPVGLLTPIGGELHVSDGTAGLMVTVPGLVAAVSAPVLAVGAGRLDRRLVLCALMALVGAAHVLSAVAGHFAVVLGARVLLGVSIGGFWAFAGGLALRLVPARHVGRATSVIFAGVSAASVLGVPLGTLTGELGGWRTAFAALGALALAVLGGLVLLLPPLPAERGPSPADLGGLLRSNAGVRTGLALTFLVVTGHFLAYTFVRPLLQGRYGIGDDLVGVLLLAYGGAGLAGNFLVGGAAARAARPALLPVAGGLTAVLAALALTTGGTAGTLLLLGWGLAFGGVSVGLQSWFLAAAPDATLAATSLFVAAFCLSIALGAFLGGRLVDSVSLSAPLWAGAALALVAAVAVGRTVIGTTTKGKEAPS</sequence>
<dbReference type="GO" id="GO:0022857">
    <property type="term" value="F:transmembrane transporter activity"/>
    <property type="evidence" value="ECO:0007669"/>
    <property type="project" value="InterPro"/>
</dbReference>
<evidence type="ECO:0000256" key="4">
    <source>
        <dbReference type="ARBA" id="ARBA00022989"/>
    </source>
</evidence>
<dbReference type="Pfam" id="PF07690">
    <property type="entry name" value="MFS_1"/>
    <property type="match status" value="1"/>
</dbReference>
<proteinExistence type="predicted"/>
<dbReference type="EMBL" id="JACXYU010000009">
    <property type="protein sequence ID" value="MBD3933324.1"/>
    <property type="molecule type" value="Genomic_DNA"/>
</dbReference>
<feature type="transmembrane region" description="Helical" evidence="6">
    <location>
        <begin position="338"/>
        <end position="358"/>
    </location>
</feature>
<keyword evidence="9" id="KW-1185">Reference proteome</keyword>
<dbReference type="CDD" id="cd17324">
    <property type="entry name" value="MFS_NepI_like"/>
    <property type="match status" value="1"/>
</dbReference>
<keyword evidence="4 6" id="KW-1133">Transmembrane helix</keyword>
<dbReference type="InterPro" id="IPR020846">
    <property type="entry name" value="MFS_dom"/>
</dbReference>
<reference evidence="8" key="1">
    <citation type="submission" date="2020-09" db="EMBL/GenBank/DDBJ databases">
        <title>Secondary metabolite and genome analysis of marine Streptomyces chumphonensis KK1-2T.</title>
        <authorList>
            <person name="Phongsopitanun W."/>
            <person name="Kanchanasin P."/>
            <person name="Pittayakhajonwut P."/>
            <person name="Suwanborirux K."/>
            <person name="Tanasupawat S."/>
        </authorList>
    </citation>
    <scope>NUCLEOTIDE SEQUENCE</scope>
    <source>
        <strain evidence="8">KK1-2</strain>
    </source>
</reference>
<dbReference type="InterPro" id="IPR036259">
    <property type="entry name" value="MFS_trans_sf"/>
</dbReference>
<protein>
    <submittedName>
        <fullName evidence="8">MFS transporter</fullName>
    </submittedName>
</protein>
<dbReference type="RefSeq" id="WP_191210615.1">
    <property type="nucleotide sequence ID" value="NZ_BAABKL010000050.1"/>
</dbReference>
<comment type="subcellular location">
    <subcellularLocation>
        <location evidence="1">Cell membrane</location>
        <topology evidence="1">Multi-pass membrane protein</topology>
    </subcellularLocation>
</comment>
<evidence type="ECO:0000256" key="2">
    <source>
        <dbReference type="ARBA" id="ARBA00022475"/>
    </source>
</evidence>
<feature type="transmembrane region" description="Helical" evidence="6">
    <location>
        <begin position="253"/>
        <end position="272"/>
    </location>
</feature>
<name>A0A927F0F4_9ACTN</name>
<feature type="transmembrane region" description="Helical" evidence="6">
    <location>
        <begin position="18"/>
        <end position="37"/>
    </location>
</feature>
<keyword evidence="3 6" id="KW-0812">Transmembrane</keyword>
<dbReference type="GO" id="GO:0005886">
    <property type="term" value="C:plasma membrane"/>
    <property type="evidence" value="ECO:0007669"/>
    <property type="project" value="UniProtKB-SubCell"/>
</dbReference>
<feature type="transmembrane region" description="Helical" evidence="6">
    <location>
        <begin position="145"/>
        <end position="163"/>
    </location>
</feature>
<feature type="transmembrane region" description="Helical" evidence="6">
    <location>
        <begin position="85"/>
        <end position="109"/>
    </location>
</feature>
<gene>
    <name evidence="8" type="ORF">IF129_17425</name>
</gene>
<evidence type="ECO:0000313" key="9">
    <source>
        <dbReference type="Proteomes" id="UP000632289"/>
    </source>
</evidence>
<feature type="transmembrane region" description="Helical" evidence="6">
    <location>
        <begin position="309"/>
        <end position="331"/>
    </location>
</feature>
<feature type="transmembrane region" description="Helical" evidence="6">
    <location>
        <begin position="115"/>
        <end position="133"/>
    </location>
</feature>
<dbReference type="Proteomes" id="UP000632289">
    <property type="component" value="Unassembled WGS sequence"/>
</dbReference>
<evidence type="ECO:0000259" key="7">
    <source>
        <dbReference type="PROSITE" id="PS50850"/>
    </source>
</evidence>
<accession>A0A927F0F4</accession>
<evidence type="ECO:0000256" key="5">
    <source>
        <dbReference type="ARBA" id="ARBA00023136"/>
    </source>
</evidence>
<evidence type="ECO:0000256" key="1">
    <source>
        <dbReference type="ARBA" id="ARBA00004651"/>
    </source>
</evidence>
<feature type="transmembrane region" description="Helical" evidence="6">
    <location>
        <begin position="57"/>
        <end position="78"/>
    </location>
</feature>